<gene>
    <name evidence="3" type="ORF">IAC77_02365</name>
</gene>
<accession>A0A940IC85</accession>
<reference evidence="3" key="2">
    <citation type="journal article" date="2021" name="PeerJ">
        <title>Extensive microbial diversity within the chicken gut microbiome revealed by metagenomics and culture.</title>
        <authorList>
            <person name="Gilroy R."/>
            <person name="Ravi A."/>
            <person name="Getino M."/>
            <person name="Pursley I."/>
            <person name="Horton D.L."/>
            <person name="Alikhan N.F."/>
            <person name="Baker D."/>
            <person name="Gharbi K."/>
            <person name="Hall N."/>
            <person name="Watson M."/>
            <person name="Adriaenssens E.M."/>
            <person name="Foster-Nyarko E."/>
            <person name="Jarju S."/>
            <person name="Secka A."/>
            <person name="Antonio M."/>
            <person name="Oren A."/>
            <person name="Chaudhuri R.R."/>
            <person name="La Ragione R."/>
            <person name="Hildebrand F."/>
            <person name="Pallen M.J."/>
        </authorList>
    </citation>
    <scope>NUCLEOTIDE SEQUENCE</scope>
    <source>
        <strain evidence="3">B1-16210</strain>
    </source>
</reference>
<dbReference type="InterPro" id="IPR036597">
    <property type="entry name" value="Fido-like_dom_sf"/>
</dbReference>
<sequence length="243" mass="28538">MAEINKKDTKQHIEINRKTIDELLTTSANSVLRMNVLNRMRHELSDEAQILFQYPDYMPAAKKRLYLDYNSMSNLNDAWEYILRHKHTTIDNYQIRHIHELLAKNTDIQGGVYRISDAYIEQLNMHVPPYAILVQRLGDIEYNISNKSVPTLTRAFDAHYDIFINQLFNDFNKRTARLIMNWILIQGGYTPVVFNKKTDKANYMNALRSRANGDNEAYSSYMHECLARTQKEIITMIKNARTI</sequence>
<dbReference type="AlphaFoldDB" id="A0A940IC85"/>
<dbReference type="PROSITE" id="PS51459">
    <property type="entry name" value="FIDO"/>
    <property type="match status" value="1"/>
</dbReference>
<evidence type="ECO:0000313" key="4">
    <source>
        <dbReference type="Proteomes" id="UP000721442"/>
    </source>
</evidence>
<feature type="domain" description="Fido" evidence="2">
    <location>
        <begin position="90"/>
        <end position="224"/>
    </location>
</feature>
<proteinExistence type="predicted"/>
<dbReference type="InterPro" id="IPR040198">
    <property type="entry name" value="Fido_containing"/>
</dbReference>
<dbReference type="InterPro" id="IPR003812">
    <property type="entry name" value="Fido"/>
</dbReference>
<protein>
    <submittedName>
        <fullName evidence="3">Fic family protein</fullName>
    </submittedName>
</protein>
<evidence type="ECO:0000259" key="2">
    <source>
        <dbReference type="PROSITE" id="PS51459"/>
    </source>
</evidence>
<reference evidence="3" key="1">
    <citation type="submission" date="2020-10" db="EMBL/GenBank/DDBJ databases">
        <authorList>
            <person name="Gilroy R."/>
        </authorList>
    </citation>
    <scope>NUCLEOTIDE SEQUENCE</scope>
    <source>
        <strain evidence="3">B1-16210</strain>
    </source>
</reference>
<dbReference type="SUPFAM" id="SSF140931">
    <property type="entry name" value="Fic-like"/>
    <property type="match status" value="1"/>
</dbReference>
<keyword evidence="1" id="KW-0067">ATP-binding</keyword>
<dbReference type="GO" id="GO:0005524">
    <property type="term" value="F:ATP binding"/>
    <property type="evidence" value="ECO:0007669"/>
    <property type="project" value="UniProtKB-KW"/>
</dbReference>
<evidence type="ECO:0000256" key="1">
    <source>
        <dbReference type="PIRSR" id="PIRSR640198-2"/>
    </source>
</evidence>
<comment type="caution">
    <text evidence="3">The sequence shown here is derived from an EMBL/GenBank/DDBJ whole genome shotgun (WGS) entry which is preliminary data.</text>
</comment>
<dbReference type="PANTHER" id="PTHR13504">
    <property type="entry name" value="FIDO DOMAIN-CONTAINING PROTEIN DDB_G0283145"/>
    <property type="match status" value="1"/>
</dbReference>
<evidence type="ECO:0000313" key="3">
    <source>
        <dbReference type="EMBL" id="MBO8407284.1"/>
    </source>
</evidence>
<organism evidence="3 4">
    <name type="scientific">Candidatus Enterousia excrementavium</name>
    <dbReference type="NCBI Taxonomy" id="2840789"/>
    <lineage>
        <taxon>Bacteria</taxon>
        <taxon>Pseudomonadati</taxon>
        <taxon>Pseudomonadota</taxon>
        <taxon>Alphaproteobacteria</taxon>
        <taxon>Candidatus Enterousia</taxon>
    </lineage>
</organism>
<keyword evidence="1" id="KW-0547">Nucleotide-binding</keyword>
<feature type="binding site" evidence="1">
    <location>
        <begin position="170"/>
        <end position="177"/>
    </location>
    <ligand>
        <name>ATP</name>
        <dbReference type="ChEBI" id="CHEBI:30616"/>
    </ligand>
</feature>
<dbReference type="Proteomes" id="UP000721442">
    <property type="component" value="Unassembled WGS sequence"/>
</dbReference>
<dbReference type="Gene3D" id="1.10.3290.10">
    <property type="entry name" value="Fido-like domain"/>
    <property type="match status" value="1"/>
</dbReference>
<name>A0A940IC85_9PROT</name>
<dbReference type="EMBL" id="JADINE010000030">
    <property type="protein sequence ID" value="MBO8407284.1"/>
    <property type="molecule type" value="Genomic_DNA"/>
</dbReference>
<dbReference type="PANTHER" id="PTHR13504:SF38">
    <property type="entry name" value="FIDO DOMAIN-CONTAINING PROTEIN"/>
    <property type="match status" value="1"/>
</dbReference>
<dbReference type="Pfam" id="PF02661">
    <property type="entry name" value="Fic"/>
    <property type="match status" value="1"/>
</dbReference>